<organism evidence="2 3">
    <name type="scientific">Gynuella sunshinyii YC6258</name>
    <dbReference type="NCBI Taxonomy" id="1445510"/>
    <lineage>
        <taxon>Bacteria</taxon>
        <taxon>Pseudomonadati</taxon>
        <taxon>Pseudomonadota</taxon>
        <taxon>Gammaproteobacteria</taxon>
        <taxon>Oceanospirillales</taxon>
        <taxon>Saccharospirillaceae</taxon>
        <taxon>Gynuella</taxon>
    </lineage>
</organism>
<dbReference type="OrthoDB" id="5323736at2"/>
<dbReference type="KEGG" id="gsn:YC6258_00933"/>
<feature type="chain" id="PRO_5002183701" description="DUF4879 domain-containing protein" evidence="1">
    <location>
        <begin position="22"/>
        <end position="186"/>
    </location>
</feature>
<dbReference type="InterPro" id="IPR032624">
    <property type="entry name" value="DUF4879"/>
</dbReference>
<keyword evidence="3" id="KW-1185">Reference proteome</keyword>
<keyword evidence="1" id="KW-0732">Signal</keyword>
<dbReference type="Proteomes" id="UP000032266">
    <property type="component" value="Chromosome"/>
</dbReference>
<name>A0A0C5VHY5_9GAMM</name>
<evidence type="ECO:0000313" key="3">
    <source>
        <dbReference type="Proteomes" id="UP000032266"/>
    </source>
</evidence>
<dbReference type="EMBL" id="CP007142">
    <property type="protein sequence ID" value="AJQ92983.1"/>
    <property type="molecule type" value="Genomic_DNA"/>
</dbReference>
<dbReference type="Gene3D" id="2.60.40.2870">
    <property type="match status" value="1"/>
</dbReference>
<sequence length="186" mass="20776">MNKLICYVIALSVFISSHSFAADNAHLLDTPLIEDARTLQFAEGIVPFWQSLNNGELSYEQPDASTMSTLAPAPPLTYLQAYAVISTDYPSWEYFSQSQISSVQNHGGAEMYIVTIEYGYGQNNIAKMNGSILSQVQSQYIVNSSNVIVGWYRWWDASGYSGGQFTYQSTSINSPWNTMSDNIYIK</sequence>
<dbReference type="RefSeq" id="WP_052830040.1">
    <property type="nucleotide sequence ID" value="NZ_CP007142.1"/>
</dbReference>
<accession>A0A0C5VHY5</accession>
<evidence type="ECO:0008006" key="4">
    <source>
        <dbReference type="Google" id="ProtNLM"/>
    </source>
</evidence>
<dbReference type="AlphaFoldDB" id="A0A0C5VHY5"/>
<reference evidence="2 3" key="1">
    <citation type="submission" date="2014-01" db="EMBL/GenBank/DDBJ databases">
        <title>Full genme sequencing of cellulolytic bacterium Gynuella sunshinyii YC6258T gen. nov., sp. nov.</title>
        <authorList>
            <person name="Khan H."/>
            <person name="Chung E.J."/>
            <person name="Chung Y.R."/>
        </authorList>
    </citation>
    <scope>NUCLEOTIDE SEQUENCE [LARGE SCALE GENOMIC DNA]</scope>
    <source>
        <strain evidence="2 3">YC6258</strain>
    </source>
</reference>
<protein>
    <recommendedName>
        <fullName evidence="4">DUF4879 domain-containing protein</fullName>
    </recommendedName>
</protein>
<gene>
    <name evidence="2" type="ORF">YC6258_00933</name>
</gene>
<proteinExistence type="predicted"/>
<feature type="signal peptide" evidence="1">
    <location>
        <begin position="1"/>
        <end position="21"/>
    </location>
</feature>
<dbReference type="STRING" id="1445510.YC6258_00933"/>
<evidence type="ECO:0000256" key="1">
    <source>
        <dbReference type="SAM" id="SignalP"/>
    </source>
</evidence>
<dbReference type="Pfam" id="PF16219">
    <property type="entry name" value="DUF4879"/>
    <property type="match status" value="1"/>
</dbReference>
<dbReference type="HOGENOM" id="CLU_1452531_0_0_6"/>
<evidence type="ECO:0000313" key="2">
    <source>
        <dbReference type="EMBL" id="AJQ92983.1"/>
    </source>
</evidence>